<feature type="transmembrane region" description="Helical" evidence="1">
    <location>
        <begin position="139"/>
        <end position="170"/>
    </location>
</feature>
<accession>A0A410PUE6</accession>
<protein>
    <submittedName>
        <fullName evidence="2">DUF554 domain-containing protein</fullName>
    </submittedName>
</protein>
<feature type="transmembrane region" description="Helical" evidence="1">
    <location>
        <begin position="209"/>
        <end position="227"/>
    </location>
</feature>
<feature type="transmembrane region" description="Helical" evidence="1">
    <location>
        <begin position="96"/>
        <end position="119"/>
    </location>
</feature>
<keyword evidence="3" id="KW-1185">Reference proteome</keyword>
<gene>
    <name evidence="2" type="ORF">EQM06_04550</name>
</gene>
<feature type="transmembrane region" description="Helical" evidence="1">
    <location>
        <begin position="182"/>
        <end position="203"/>
    </location>
</feature>
<evidence type="ECO:0000256" key="1">
    <source>
        <dbReference type="SAM" id="Phobius"/>
    </source>
</evidence>
<dbReference type="InterPro" id="IPR007563">
    <property type="entry name" value="DUF554"/>
</dbReference>
<dbReference type="AlphaFoldDB" id="A0A410PUE6"/>
<reference evidence="2 3" key="1">
    <citation type="submission" date="2019-01" db="EMBL/GenBank/DDBJ databases">
        <title>Draft genomes of a novel of Aminipila strains.</title>
        <authorList>
            <person name="Ma S."/>
        </authorList>
    </citation>
    <scope>NUCLEOTIDE SEQUENCE [LARGE SCALE GENOMIC DNA]</scope>
    <source>
        <strain evidence="3">JN-39</strain>
    </source>
</reference>
<dbReference type="Proteomes" id="UP000287601">
    <property type="component" value="Chromosome"/>
</dbReference>
<keyword evidence="1" id="KW-0812">Transmembrane</keyword>
<dbReference type="PANTHER" id="PTHR36111">
    <property type="entry name" value="INNER MEMBRANE PROTEIN-RELATED"/>
    <property type="match status" value="1"/>
</dbReference>
<keyword evidence="1" id="KW-0472">Membrane</keyword>
<evidence type="ECO:0000313" key="3">
    <source>
        <dbReference type="Proteomes" id="UP000287601"/>
    </source>
</evidence>
<dbReference type="Pfam" id="PF04474">
    <property type="entry name" value="DUF554"/>
    <property type="match status" value="1"/>
</dbReference>
<dbReference type="KEGG" id="amij:EQM06_04550"/>
<dbReference type="EMBL" id="CP035281">
    <property type="protein sequence ID" value="QAT42549.1"/>
    <property type="molecule type" value="Genomic_DNA"/>
</dbReference>
<feature type="transmembrane region" description="Helical" evidence="1">
    <location>
        <begin position="6"/>
        <end position="25"/>
    </location>
</feature>
<dbReference type="OrthoDB" id="9797976at2"/>
<organism evidence="2 3">
    <name type="scientific">Aminipila luticellarii</name>
    <dbReference type="NCBI Taxonomy" id="2507160"/>
    <lineage>
        <taxon>Bacteria</taxon>
        <taxon>Bacillati</taxon>
        <taxon>Bacillota</taxon>
        <taxon>Clostridia</taxon>
        <taxon>Peptostreptococcales</taxon>
        <taxon>Anaerovoracaceae</taxon>
        <taxon>Aminipila</taxon>
    </lineage>
</organism>
<keyword evidence="1" id="KW-1133">Transmembrane helix</keyword>
<name>A0A410PUE6_9FIRM</name>
<sequence length="228" mass="24052">MLVVLVNTLAVIIGSTIGLLLKKGIPESIRDIVMKGIALCTLYIGISGTLKGQNTLILILSMVIGSIIGQGVDLDKRLNSFAEKLEGRFKKPGDKVSVAEGFVTGSLLFCVGAMTIVGSLRAGLVGDYEMLMTKSVLDLISSCVFASALGIGVLFSAGFVLFFQGAIVLLAQYVSPFLGDYVIAEMTCAGSLLILALGLNILGVTRLKVMNFLPAIFLPILLCMFIPA</sequence>
<dbReference type="RefSeq" id="WP_128745199.1">
    <property type="nucleotide sequence ID" value="NZ_CP035281.1"/>
</dbReference>
<evidence type="ECO:0000313" key="2">
    <source>
        <dbReference type="EMBL" id="QAT42549.1"/>
    </source>
</evidence>
<proteinExistence type="predicted"/>
<dbReference type="PANTHER" id="PTHR36111:SF2">
    <property type="entry name" value="INNER MEMBRANE PROTEIN"/>
    <property type="match status" value="1"/>
</dbReference>